<dbReference type="GO" id="GO:0016020">
    <property type="term" value="C:membrane"/>
    <property type="evidence" value="ECO:0007669"/>
    <property type="project" value="TreeGrafter"/>
</dbReference>
<sequence length="661" mass="74263">MGQGQSKFYAVPVGEKKEGESHVYRNPNNTEKLLDNFEGETTVQGIFLRSCRKFPNNRCLGKQVATGENSSNYVYKTYIDVRNVAEQLGSGIKNLNLIPNPVLYEGQELRMIGIFSKNREEWLLLDIANTLYGNTMIPLYDTLGLESIPYILDHTQITTLFISSSIVETLLKVKEYHALKNVVTFDELPQDKIQKFSEKGIKVLNYEEVLNAGKEKIHPFAEVHGNDIFTFSYTSGTTGMPKGVMLRHVNFVTVAGGVVYQGIQLYPNDVYLSYLPLPHVLERVVVTALLGFGCTICMYGGDVQKINVDIQLVKPTIFVSVPRLYRRLYNTIKEKADKLSGYQKTLFEKGLASKMYYLQNGGHVQHKVWDNLVFKKTREAFGGRVRLMLSGSAPMSPEVVDFLKCVVCVPFLEGYGQTEGCGGSFISRADDPISGHVGGVFSNIEFKVLDVPQMNYFSTDKDEQGRPTPRGEICIRGNGLFAGYYKEPEKTKEMIDADGWMHSGDIGLIRPDGSLKIIDRVKNIFKLSQGEYIAPEKVEGVYLKVKGIAEVFVYGDSTKSFCVAIIVPEKHLVLDLANTLGIQGSFEELCANDQVNKYFFDEIIKQGKAEKLNGMENVKKIYIEPTSFIAHGLTSNTLKLMRHKAREHFLKQIEAMYKGSE</sequence>
<dbReference type="PANTHER" id="PTHR43272">
    <property type="entry name" value="LONG-CHAIN-FATTY-ACID--COA LIGASE"/>
    <property type="match status" value="1"/>
</dbReference>
<dbReference type="InterPro" id="IPR000873">
    <property type="entry name" value="AMP-dep_synth/lig_dom"/>
</dbReference>
<accession>A0A8S1SQU1</accession>
<keyword evidence="1" id="KW-0547">Nucleotide-binding</keyword>
<reference evidence="4" key="1">
    <citation type="submission" date="2021-01" db="EMBL/GenBank/DDBJ databases">
        <authorList>
            <consortium name="Genoscope - CEA"/>
            <person name="William W."/>
        </authorList>
    </citation>
    <scope>NUCLEOTIDE SEQUENCE</scope>
</reference>
<dbReference type="OrthoDB" id="1700726at2759"/>
<gene>
    <name evidence="4" type="ORF">POCTA_138.1.T0140160</name>
</gene>
<dbReference type="GO" id="GO:0004467">
    <property type="term" value="F:long-chain fatty acid-CoA ligase activity"/>
    <property type="evidence" value="ECO:0007669"/>
    <property type="project" value="TreeGrafter"/>
</dbReference>
<dbReference type="InterPro" id="IPR020845">
    <property type="entry name" value="AMP-binding_CS"/>
</dbReference>
<evidence type="ECO:0000259" key="3">
    <source>
        <dbReference type="Pfam" id="PF00501"/>
    </source>
</evidence>
<evidence type="ECO:0000313" key="5">
    <source>
        <dbReference type="Proteomes" id="UP000683925"/>
    </source>
</evidence>
<dbReference type="GO" id="GO:0005783">
    <property type="term" value="C:endoplasmic reticulum"/>
    <property type="evidence" value="ECO:0007669"/>
    <property type="project" value="TreeGrafter"/>
</dbReference>
<dbReference type="OMA" id="HADPEHS"/>
<dbReference type="PROSITE" id="PS00455">
    <property type="entry name" value="AMP_BINDING"/>
    <property type="match status" value="1"/>
</dbReference>
<keyword evidence="5" id="KW-1185">Reference proteome</keyword>
<proteinExistence type="predicted"/>
<keyword evidence="2" id="KW-0067">ATP-binding</keyword>
<organism evidence="4 5">
    <name type="scientific">Paramecium octaurelia</name>
    <dbReference type="NCBI Taxonomy" id="43137"/>
    <lineage>
        <taxon>Eukaryota</taxon>
        <taxon>Sar</taxon>
        <taxon>Alveolata</taxon>
        <taxon>Ciliophora</taxon>
        <taxon>Intramacronucleata</taxon>
        <taxon>Oligohymenophorea</taxon>
        <taxon>Peniculida</taxon>
        <taxon>Parameciidae</taxon>
        <taxon>Paramecium</taxon>
    </lineage>
</organism>
<dbReference type="AlphaFoldDB" id="A0A8S1SQU1"/>
<comment type="caution">
    <text evidence="4">The sequence shown here is derived from an EMBL/GenBank/DDBJ whole genome shotgun (WGS) entry which is preliminary data.</text>
</comment>
<evidence type="ECO:0000256" key="2">
    <source>
        <dbReference type="ARBA" id="ARBA00022840"/>
    </source>
</evidence>
<dbReference type="Pfam" id="PF00501">
    <property type="entry name" value="AMP-binding"/>
    <property type="match status" value="1"/>
</dbReference>
<protein>
    <recommendedName>
        <fullName evidence="3">AMP-dependent synthetase/ligase domain-containing protein</fullName>
    </recommendedName>
</protein>
<evidence type="ECO:0000313" key="4">
    <source>
        <dbReference type="EMBL" id="CAD8142803.1"/>
    </source>
</evidence>
<evidence type="ECO:0000256" key="1">
    <source>
        <dbReference type="ARBA" id="ARBA00022741"/>
    </source>
</evidence>
<feature type="domain" description="AMP-dependent synthetase/ligase" evidence="3">
    <location>
        <begin position="49"/>
        <end position="485"/>
    </location>
</feature>
<dbReference type="EMBL" id="CAJJDP010000014">
    <property type="protein sequence ID" value="CAD8142803.1"/>
    <property type="molecule type" value="Genomic_DNA"/>
</dbReference>
<dbReference type="GO" id="GO:0005524">
    <property type="term" value="F:ATP binding"/>
    <property type="evidence" value="ECO:0007669"/>
    <property type="project" value="UniProtKB-KW"/>
</dbReference>
<name>A0A8S1SQU1_PAROT</name>
<dbReference type="PANTHER" id="PTHR43272:SF33">
    <property type="entry name" value="AMP-BINDING DOMAIN-CONTAINING PROTEIN-RELATED"/>
    <property type="match status" value="1"/>
</dbReference>
<dbReference type="Proteomes" id="UP000683925">
    <property type="component" value="Unassembled WGS sequence"/>
</dbReference>